<sequence length="269" mass="28740">MNGDISVAAVTATYGSALTPGHFWKGPKVTKRPSPHHSAPRPGSVCPNAGFGAWAAAMGHPWPSAANPASCRVTHAPKPAFGQRGLTGRFQIKNKARRPYSRPVGEAGYRKKCGRGLAPGNHDAKRAALDLDLLLILISGAPLNHAGRNSTGIWGVNRQGCRFSRPAPWMARGGGPPNPWRITGTPSLSEVPSGGARALWLLSRFSKVTRRKGGTNSGRHLNNGYVRKPTQHPGRLSGRHREQAPSHTVSRVYPSNGSVLNQEANYANV</sequence>
<proteinExistence type="predicted"/>
<dbReference type="AlphaFoldDB" id="A0A3G7U9A3"/>
<feature type="region of interest" description="Disordered" evidence="1">
    <location>
        <begin position="211"/>
        <end position="257"/>
    </location>
</feature>
<organism evidence="2 3">
    <name type="scientific">Pseudomonas synxantha</name>
    <dbReference type="NCBI Taxonomy" id="47883"/>
    <lineage>
        <taxon>Bacteria</taxon>
        <taxon>Pseudomonadati</taxon>
        <taxon>Pseudomonadota</taxon>
        <taxon>Gammaproteobacteria</taxon>
        <taxon>Pseudomonadales</taxon>
        <taxon>Pseudomonadaceae</taxon>
        <taxon>Pseudomonas</taxon>
    </lineage>
</organism>
<gene>
    <name evidence="2" type="ORF">C4K03_3668</name>
</gene>
<keyword evidence="2" id="KW-0456">Lyase</keyword>
<dbReference type="EC" id="4.2.3.1" evidence="2"/>
<evidence type="ECO:0000313" key="3">
    <source>
        <dbReference type="Proteomes" id="UP000268696"/>
    </source>
</evidence>
<dbReference type="Proteomes" id="UP000268696">
    <property type="component" value="Chromosome"/>
</dbReference>
<evidence type="ECO:0000256" key="1">
    <source>
        <dbReference type="SAM" id="MobiDB-lite"/>
    </source>
</evidence>
<dbReference type="GO" id="GO:0004795">
    <property type="term" value="F:threonine synthase activity"/>
    <property type="evidence" value="ECO:0007669"/>
    <property type="project" value="UniProtKB-EC"/>
</dbReference>
<name>A0A3G7U9A3_9PSED</name>
<feature type="compositionally biased region" description="Polar residues" evidence="1">
    <location>
        <begin position="245"/>
        <end position="257"/>
    </location>
</feature>
<protein>
    <submittedName>
        <fullName evidence="2">Threonine synthase</fullName>
        <ecNumber evidence="2">4.2.3.1</ecNumber>
    </submittedName>
</protein>
<evidence type="ECO:0000313" key="2">
    <source>
        <dbReference type="EMBL" id="AZE55821.1"/>
    </source>
</evidence>
<accession>A0A3G7U9A3</accession>
<dbReference type="EMBL" id="CP027754">
    <property type="protein sequence ID" value="AZE55821.1"/>
    <property type="molecule type" value="Genomic_DNA"/>
</dbReference>
<reference evidence="2 3" key="1">
    <citation type="submission" date="2018-03" db="EMBL/GenBank/DDBJ databases">
        <title>Diversity of phytobeneficial traits revealed by whole-genome analysis of worldwide-isolated phenazine-producing Pseudomonas spp.</title>
        <authorList>
            <person name="Biessy A."/>
            <person name="Novinscak A."/>
            <person name="Blom J."/>
            <person name="Leger G."/>
            <person name="Thomashow L.S."/>
            <person name="Cazorla F.M."/>
            <person name="Josic D."/>
            <person name="Filion M."/>
        </authorList>
    </citation>
    <scope>NUCLEOTIDE SEQUENCE [LARGE SCALE GENOMIC DNA]</scope>
    <source>
        <strain evidence="2 3">30B</strain>
    </source>
</reference>